<sequence length="241" mass="24668">MDTQGKGQDGSSKSTNSELDRKEADDSHKDGRPVPRGTSKDHADSHENVLSKVSTSVVEEAQSKSVDEDVRECGDRQGLEMAVGAALDSPGFRALDAAEMSQMATVRATNDAGVAKGNGDEYDATATSNIDEGVPDKQGQEHGHTIKDAAAELVDTAIEKVKEAGSAIAGSASSASKSLGDKVNDGGLGPYEGLESCVPNDLDPLAAAVHSGVDLQESGSAARREDGSGKDSAVGNGTKEA</sequence>
<dbReference type="OrthoDB" id="3930840at2759"/>
<evidence type="ECO:0000313" key="3">
    <source>
        <dbReference type="Proteomes" id="UP000799766"/>
    </source>
</evidence>
<proteinExistence type="predicted"/>
<protein>
    <submittedName>
        <fullName evidence="2">Uncharacterized protein</fullName>
    </submittedName>
</protein>
<accession>A0A6A6P151</accession>
<organism evidence="2 3">
    <name type="scientific">Lineolata rhizophorae</name>
    <dbReference type="NCBI Taxonomy" id="578093"/>
    <lineage>
        <taxon>Eukaryota</taxon>
        <taxon>Fungi</taxon>
        <taxon>Dikarya</taxon>
        <taxon>Ascomycota</taxon>
        <taxon>Pezizomycotina</taxon>
        <taxon>Dothideomycetes</taxon>
        <taxon>Dothideomycetes incertae sedis</taxon>
        <taxon>Lineolatales</taxon>
        <taxon>Lineolataceae</taxon>
        <taxon>Lineolata</taxon>
    </lineage>
</organism>
<evidence type="ECO:0000313" key="2">
    <source>
        <dbReference type="EMBL" id="KAF2457548.1"/>
    </source>
</evidence>
<feature type="compositionally biased region" description="Low complexity" evidence="1">
    <location>
        <begin position="166"/>
        <end position="176"/>
    </location>
</feature>
<evidence type="ECO:0000256" key="1">
    <source>
        <dbReference type="SAM" id="MobiDB-lite"/>
    </source>
</evidence>
<reference evidence="2" key="1">
    <citation type="journal article" date="2020" name="Stud. Mycol.">
        <title>101 Dothideomycetes genomes: a test case for predicting lifestyles and emergence of pathogens.</title>
        <authorList>
            <person name="Haridas S."/>
            <person name="Albert R."/>
            <person name="Binder M."/>
            <person name="Bloem J."/>
            <person name="Labutti K."/>
            <person name="Salamov A."/>
            <person name="Andreopoulos B."/>
            <person name="Baker S."/>
            <person name="Barry K."/>
            <person name="Bills G."/>
            <person name="Bluhm B."/>
            <person name="Cannon C."/>
            <person name="Castanera R."/>
            <person name="Culley D."/>
            <person name="Daum C."/>
            <person name="Ezra D."/>
            <person name="Gonzalez J."/>
            <person name="Henrissat B."/>
            <person name="Kuo A."/>
            <person name="Liang C."/>
            <person name="Lipzen A."/>
            <person name="Lutzoni F."/>
            <person name="Magnuson J."/>
            <person name="Mondo S."/>
            <person name="Nolan M."/>
            <person name="Ohm R."/>
            <person name="Pangilinan J."/>
            <person name="Park H.-J."/>
            <person name="Ramirez L."/>
            <person name="Alfaro M."/>
            <person name="Sun H."/>
            <person name="Tritt A."/>
            <person name="Yoshinaga Y."/>
            <person name="Zwiers L.-H."/>
            <person name="Turgeon B."/>
            <person name="Goodwin S."/>
            <person name="Spatafora J."/>
            <person name="Crous P."/>
            <person name="Grigoriev I."/>
        </authorList>
    </citation>
    <scope>NUCLEOTIDE SEQUENCE</scope>
    <source>
        <strain evidence="2">ATCC 16933</strain>
    </source>
</reference>
<gene>
    <name evidence="2" type="ORF">BDY21DRAFT_363818</name>
</gene>
<feature type="compositionally biased region" description="Basic and acidic residues" evidence="1">
    <location>
        <begin position="18"/>
        <end position="49"/>
    </location>
</feature>
<feature type="compositionally biased region" description="Basic and acidic residues" evidence="1">
    <location>
        <begin position="134"/>
        <end position="144"/>
    </location>
</feature>
<feature type="compositionally biased region" description="Basic and acidic residues" evidence="1">
    <location>
        <begin position="61"/>
        <end position="70"/>
    </location>
</feature>
<dbReference type="Proteomes" id="UP000799766">
    <property type="component" value="Unassembled WGS sequence"/>
</dbReference>
<feature type="compositionally biased region" description="Polar residues" evidence="1">
    <location>
        <begin position="1"/>
        <end position="17"/>
    </location>
</feature>
<feature type="region of interest" description="Disordered" evidence="1">
    <location>
        <begin position="1"/>
        <end position="70"/>
    </location>
</feature>
<name>A0A6A6P151_9PEZI</name>
<feature type="region of interest" description="Disordered" evidence="1">
    <location>
        <begin position="166"/>
        <end position="241"/>
    </location>
</feature>
<dbReference type="EMBL" id="MU001680">
    <property type="protein sequence ID" value="KAF2457548.1"/>
    <property type="molecule type" value="Genomic_DNA"/>
</dbReference>
<keyword evidence="3" id="KW-1185">Reference proteome</keyword>
<feature type="region of interest" description="Disordered" evidence="1">
    <location>
        <begin position="112"/>
        <end position="144"/>
    </location>
</feature>
<dbReference type="AlphaFoldDB" id="A0A6A6P151"/>